<dbReference type="InterPro" id="IPR046457">
    <property type="entry name" value="PMI_typeI_cat"/>
</dbReference>
<dbReference type="PRINTS" id="PR00714">
    <property type="entry name" value="MAN6PISMRASE"/>
</dbReference>
<dbReference type="EMBL" id="PNHF01000008">
    <property type="protein sequence ID" value="PMC62630.1"/>
    <property type="molecule type" value="Genomic_DNA"/>
</dbReference>
<dbReference type="Gene3D" id="1.10.441.10">
    <property type="entry name" value="Phosphomannose Isomerase, domain 2"/>
    <property type="match status" value="1"/>
</dbReference>
<dbReference type="PIRSF" id="PIRSF001480">
    <property type="entry name" value="Mannose-6-phosphate_isomerase"/>
    <property type="match status" value="1"/>
</dbReference>
<evidence type="ECO:0000256" key="7">
    <source>
        <dbReference type="PIRSR" id="PIRSR001480-1"/>
    </source>
</evidence>
<accession>A0A2N6SZZ8</accession>
<feature type="active site" evidence="7">
    <location>
        <position position="276"/>
    </location>
</feature>
<keyword evidence="5 8" id="KW-0862">Zinc</keyword>
<dbReference type="InterPro" id="IPR016305">
    <property type="entry name" value="Mannose-6-P_Isomerase"/>
</dbReference>
<feature type="domain" description="Phosphomannose isomerase type I catalytic" evidence="9">
    <location>
        <begin position="2"/>
        <end position="146"/>
    </location>
</feature>
<sequence length="396" mass="41552">MERIDAVMQSYPWGSRTLIAELMGQAAPSAHPQAEAWFGAHPLAPSTVGGRPLTEVIAEDPAAALGPAADVADGTLPFLLKILAASEPLSLQAHPTLEQAKEGFAAENERGIPPTARHRNYRDANHKPELIVALTRFDALAGFRPVDATKELFDELAIPELGHYTVLLDAPSPVEGLRALFTTWLTLPTRVLGDLVETVRAACAAYDGGGWIGEVAATTADIAARYPGDPGVLASMLLNRITLEPGEGIYLGAGQLHAYLSGMGVEIMANSDNVLRGGLTSKHVDVVELLRVLDFSPAEDPVVRPVVDGVVSSYPTDAGEFRLVGVEVPEGGQVEVPRTGAMIILVVEGEAEVSSAAGSVELPRGGAAWVPADEPPRVLRAIGDGPVSAFVASVPE</sequence>
<comment type="caution">
    <text evidence="10">The sequence shown here is derived from an EMBL/GenBank/DDBJ whole genome shotgun (WGS) entry which is preliminary data.</text>
</comment>
<dbReference type="PANTHER" id="PTHR10309:SF0">
    <property type="entry name" value="MANNOSE-6-PHOSPHATE ISOMERASE"/>
    <property type="match status" value="1"/>
</dbReference>
<dbReference type="GO" id="GO:0005975">
    <property type="term" value="P:carbohydrate metabolic process"/>
    <property type="evidence" value="ECO:0007669"/>
    <property type="project" value="InterPro"/>
</dbReference>
<dbReference type="InterPro" id="IPR018050">
    <property type="entry name" value="Pmannose_isomerase-type1_CS"/>
</dbReference>
<dbReference type="EC" id="5.3.1.8" evidence="3"/>
<dbReference type="InterPro" id="IPR001250">
    <property type="entry name" value="Man6P_Isoase-1"/>
</dbReference>
<dbReference type="RefSeq" id="WP_102212470.1">
    <property type="nucleotide sequence ID" value="NZ_PNHF01000008.1"/>
</dbReference>
<dbReference type="CDD" id="cd07011">
    <property type="entry name" value="cupin_PMI_type_I_N"/>
    <property type="match status" value="1"/>
</dbReference>
<comment type="catalytic activity">
    <reaction evidence="1">
        <text>D-mannose 6-phosphate = D-fructose 6-phosphate</text>
        <dbReference type="Rhea" id="RHEA:12356"/>
        <dbReference type="ChEBI" id="CHEBI:58735"/>
        <dbReference type="ChEBI" id="CHEBI:61527"/>
        <dbReference type="EC" id="5.3.1.8"/>
    </reaction>
</comment>
<dbReference type="InterPro" id="IPR014710">
    <property type="entry name" value="RmlC-like_jellyroll"/>
</dbReference>
<evidence type="ECO:0000313" key="11">
    <source>
        <dbReference type="Proteomes" id="UP000235363"/>
    </source>
</evidence>
<protein>
    <recommendedName>
        <fullName evidence="3">mannose-6-phosphate isomerase</fullName>
        <ecNumber evidence="3">5.3.1.8</ecNumber>
    </recommendedName>
</protein>
<dbReference type="Proteomes" id="UP000235363">
    <property type="component" value="Unassembled WGS sequence"/>
</dbReference>
<dbReference type="PANTHER" id="PTHR10309">
    <property type="entry name" value="MANNOSE-6-PHOSPHATE ISOMERASE"/>
    <property type="match status" value="1"/>
</dbReference>
<evidence type="ECO:0000256" key="8">
    <source>
        <dbReference type="PIRSR" id="PIRSR001480-2"/>
    </source>
</evidence>
<dbReference type="GO" id="GO:0008270">
    <property type="term" value="F:zinc ion binding"/>
    <property type="evidence" value="ECO:0007669"/>
    <property type="project" value="InterPro"/>
</dbReference>
<dbReference type="NCBIfam" id="TIGR00218">
    <property type="entry name" value="manA"/>
    <property type="match status" value="1"/>
</dbReference>
<evidence type="ECO:0000256" key="3">
    <source>
        <dbReference type="ARBA" id="ARBA00011956"/>
    </source>
</evidence>
<evidence type="ECO:0000259" key="9">
    <source>
        <dbReference type="Pfam" id="PF20511"/>
    </source>
</evidence>
<evidence type="ECO:0000256" key="1">
    <source>
        <dbReference type="ARBA" id="ARBA00000757"/>
    </source>
</evidence>
<dbReference type="Pfam" id="PF20511">
    <property type="entry name" value="PMI_typeI_cat"/>
    <property type="match status" value="1"/>
</dbReference>
<gene>
    <name evidence="10" type="primary">manA</name>
    <name evidence="10" type="ORF">CJ204_04795</name>
</gene>
<feature type="binding site" evidence="8">
    <location>
        <position position="92"/>
    </location>
    <ligand>
        <name>Zn(2+)</name>
        <dbReference type="ChEBI" id="CHEBI:29105"/>
    </ligand>
</feature>
<dbReference type="GO" id="GO:0009298">
    <property type="term" value="P:GDP-mannose biosynthetic process"/>
    <property type="evidence" value="ECO:0007669"/>
    <property type="project" value="InterPro"/>
</dbReference>
<comment type="cofactor">
    <cofactor evidence="8">
        <name>Zn(2+)</name>
        <dbReference type="ChEBI" id="CHEBI:29105"/>
    </cofactor>
    <text evidence="8">Binds 1 zinc ion per subunit.</text>
</comment>
<comment type="similarity">
    <text evidence="2">Belongs to the mannose-6-phosphate isomerase type 1 family.</text>
</comment>
<dbReference type="PROSITE" id="PS00965">
    <property type="entry name" value="PMI_I_1"/>
    <property type="match status" value="1"/>
</dbReference>
<organism evidence="10 11">
    <name type="scientific">Corynebacterium xerosis</name>
    <dbReference type="NCBI Taxonomy" id="1725"/>
    <lineage>
        <taxon>Bacteria</taxon>
        <taxon>Bacillati</taxon>
        <taxon>Actinomycetota</taxon>
        <taxon>Actinomycetes</taxon>
        <taxon>Mycobacteriales</taxon>
        <taxon>Corynebacteriaceae</taxon>
        <taxon>Corynebacterium</taxon>
    </lineage>
</organism>
<evidence type="ECO:0000256" key="2">
    <source>
        <dbReference type="ARBA" id="ARBA00010772"/>
    </source>
</evidence>
<keyword evidence="4 8" id="KW-0479">Metal-binding</keyword>
<evidence type="ECO:0000256" key="4">
    <source>
        <dbReference type="ARBA" id="ARBA00022723"/>
    </source>
</evidence>
<feature type="binding site" evidence="8">
    <location>
        <position position="129"/>
    </location>
    <ligand>
        <name>Zn(2+)</name>
        <dbReference type="ChEBI" id="CHEBI:29105"/>
    </ligand>
</feature>
<name>A0A2N6SZZ8_9CORY</name>
<proteinExistence type="inferred from homology"/>
<dbReference type="InterPro" id="IPR011051">
    <property type="entry name" value="RmlC_Cupin_sf"/>
</dbReference>
<dbReference type="GO" id="GO:0004476">
    <property type="term" value="F:mannose-6-phosphate isomerase activity"/>
    <property type="evidence" value="ECO:0007669"/>
    <property type="project" value="UniProtKB-EC"/>
</dbReference>
<dbReference type="Gene3D" id="2.60.120.10">
    <property type="entry name" value="Jelly Rolls"/>
    <property type="match status" value="2"/>
</dbReference>
<feature type="binding site" evidence="8">
    <location>
        <position position="257"/>
    </location>
    <ligand>
        <name>Zn(2+)</name>
        <dbReference type="ChEBI" id="CHEBI:29105"/>
    </ligand>
</feature>
<dbReference type="STRING" id="1725.WU86_00060"/>
<keyword evidence="6 10" id="KW-0413">Isomerase</keyword>
<dbReference type="GO" id="GO:0005829">
    <property type="term" value="C:cytosol"/>
    <property type="evidence" value="ECO:0007669"/>
    <property type="project" value="TreeGrafter"/>
</dbReference>
<evidence type="ECO:0000256" key="5">
    <source>
        <dbReference type="ARBA" id="ARBA00022833"/>
    </source>
</evidence>
<dbReference type="SUPFAM" id="SSF51182">
    <property type="entry name" value="RmlC-like cupins"/>
    <property type="match status" value="1"/>
</dbReference>
<reference evidence="10 11" key="1">
    <citation type="submission" date="2017-09" db="EMBL/GenBank/DDBJ databases">
        <title>Bacterial strain isolated from the female urinary microbiota.</title>
        <authorList>
            <person name="Thomas-White K."/>
            <person name="Kumar N."/>
            <person name="Forster S."/>
            <person name="Putonti C."/>
            <person name="Lawley T."/>
            <person name="Wolfe A.J."/>
        </authorList>
    </citation>
    <scope>NUCLEOTIDE SEQUENCE [LARGE SCALE GENOMIC DNA]</scope>
    <source>
        <strain evidence="10 11">UMB0908</strain>
    </source>
</reference>
<evidence type="ECO:0000313" key="10">
    <source>
        <dbReference type="EMBL" id="PMC62630.1"/>
    </source>
</evidence>
<feature type="binding site" evidence="8">
    <location>
        <position position="94"/>
    </location>
    <ligand>
        <name>Zn(2+)</name>
        <dbReference type="ChEBI" id="CHEBI:29105"/>
    </ligand>
</feature>
<evidence type="ECO:0000256" key="6">
    <source>
        <dbReference type="ARBA" id="ARBA00023235"/>
    </source>
</evidence>
<dbReference type="AlphaFoldDB" id="A0A2N6SZZ8"/>